<organism evidence="1 2">
    <name type="scientific">Violaceomyces palustris</name>
    <dbReference type="NCBI Taxonomy" id="1673888"/>
    <lineage>
        <taxon>Eukaryota</taxon>
        <taxon>Fungi</taxon>
        <taxon>Dikarya</taxon>
        <taxon>Basidiomycota</taxon>
        <taxon>Ustilaginomycotina</taxon>
        <taxon>Ustilaginomycetes</taxon>
        <taxon>Violaceomycetales</taxon>
        <taxon>Violaceomycetaceae</taxon>
        <taxon>Violaceomyces</taxon>
    </lineage>
</organism>
<name>A0ACD0NTZ1_9BASI</name>
<accession>A0ACD0NTZ1</accession>
<evidence type="ECO:0000313" key="2">
    <source>
        <dbReference type="Proteomes" id="UP000245626"/>
    </source>
</evidence>
<proteinExistence type="predicted"/>
<protein>
    <submittedName>
        <fullName evidence="1">Uncharacterized protein</fullName>
    </submittedName>
</protein>
<reference evidence="1 2" key="1">
    <citation type="journal article" date="2018" name="Mol. Biol. Evol.">
        <title>Broad Genomic Sampling Reveals a Smut Pathogenic Ancestry of the Fungal Clade Ustilaginomycotina.</title>
        <authorList>
            <person name="Kijpornyongpan T."/>
            <person name="Mondo S.J."/>
            <person name="Barry K."/>
            <person name="Sandor L."/>
            <person name="Lee J."/>
            <person name="Lipzen A."/>
            <person name="Pangilinan J."/>
            <person name="LaButti K."/>
            <person name="Hainaut M."/>
            <person name="Henrissat B."/>
            <person name="Grigoriev I.V."/>
            <person name="Spatafora J.W."/>
            <person name="Aime M.C."/>
        </authorList>
    </citation>
    <scope>NUCLEOTIDE SEQUENCE [LARGE SCALE GENOMIC DNA]</scope>
    <source>
        <strain evidence="1 2">SA 807</strain>
    </source>
</reference>
<dbReference type="EMBL" id="KZ820075">
    <property type="protein sequence ID" value="PWN49264.1"/>
    <property type="molecule type" value="Genomic_DNA"/>
</dbReference>
<gene>
    <name evidence="1" type="ORF">IE53DRAFT_155116</name>
</gene>
<evidence type="ECO:0000313" key="1">
    <source>
        <dbReference type="EMBL" id="PWN49264.1"/>
    </source>
</evidence>
<dbReference type="Proteomes" id="UP000245626">
    <property type="component" value="Unassembled WGS sequence"/>
</dbReference>
<sequence length="167" mass="18870">MGLIKSHPSFVPLLAEKNLEGDTWRDPLLRLKMVRAVGNPPGYQTWHELTDCTQLWGRRNAGCRKALPPCLFPFDPSNWEVTKVKENRGRDQGGKEDAFSLRCQIHPTRINSEHELEYRTSCSDLSSVLSFPHLIPSSPTHPSPNAGRMLYWIRIPNLGKAQIGEVG</sequence>
<keyword evidence="2" id="KW-1185">Reference proteome</keyword>